<proteinExistence type="predicted"/>
<dbReference type="Proteomes" id="UP000214646">
    <property type="component" value="Unassembled WGS sequence"/>
</dbReference>
<keyword evidence="2" id="KW-1185">Reference proteome</keyword>
<name>A0A225DB26_9BACT</name>
<sequence length="178" mass="19822">MRQIKPGLFQARLWLPESAGGSINLGLYPSEGLAWAAVKFVSRSTPLTTTLDVWAAIKGGVAAGVIRPHILPKYVRRHRGKFVATVRLGQVTYLVGPVDSPELAHEMIMRRLRHGGYDPLPDVAWAPGYLAVPEGWGDRVGVTVARCRGVRIRPWWSRRGRAASTQQVMFGEGWQWEK</sequence>
<reference evidence="2" key="1">
    <citation type="submission" date="2017-06" db="EMBL/GenBank/DDBJ databases">
        <title>Genome analysis of Fimbriiglobus ruber SP5, the first member of the order Planctomycetales with confirmed chitinolytic capability.</title>
        <authorList>
            <person name="Ravin N.V."/>
            <person name="Rakitin A.L."/>
            <person name="Ivanova A.A."/>
            <person name="Beletsky A.V."/>
            <person name="Kulichevskaya I.S."/>
            <person name="Mardanov A.V."/>
            <person name="Dedysh S.N."/>
        </authorList>
    </citation>
    <scope>NUCLEOTIDE SEQUENCE [LARGE SCALE GENOMIC DNA]</scope>
    <source>
        <strain evidence="2">SP5</strain>
    </source>
</reference>
<protein>
    <submittedName>
        <fullName evidence="1">Uncharacterized protein</fullName>
    </submittedName>
</protein>
<accession>A0A225DB26</accession>
<evidence type="ECO:0000313" key="2">
    <source>
        <dbReference type="Proteomes" id="UP000214646"/>
    </source>
</evidence>
<evidence type="ECO:0000313" key="1">
    <source>
        <dbReference type="EMBL" id="OWK34339.1"/>
    </source>
</evidence>
<organism evidence="1 2">
    <name type="scientific">Fimbriiglobus ruber</name>
    <dbReference type="NCBI Taxonomy" id="1908690"/>
    <lineage>
        <taxon>Bacteria</taxon>
        <taxon>Pseudomonadati</taxon>
        <taxon>Planctomycetota</taxon>
        <taxon>Planctomycetia</taxon>
        <taxon>Gemmatales</taxon>
        <taxon>Gemmataceae</taxon>
        <taxon>Fimbriiglobus</taxon>
    </lineage>
</organism>
<gene>
    <name evidence="1" type="ORF">FRUB_10310</name>
</gene>
<comment type="caution">
    <text evidence="1">The sequence shown here is derived from an EMBL/GenBank/DDBJ whole genome shotgun (WGS) entry which is preliminary data.</text>
</comment>
<dbReference type="EMBL" id="NIDE01000020">
    <property type="protein sequence ID" value="OWK34339.1"/>
    <property type="molecule type" value="Genomic_DNA"/>
</dbReference>
<dbReference type="AlphaFoldDB" id="A0A225DB26"/>